<keyword evidence="6" id="KW-0808">Transferase</keyword>
<organism evidence="6 7">
    <name type="scientific">Aspergillus arachidicola</name>
    <dbReference type="NCBI Taxonomy" id="656916"/>
    <lineage>
        <taxon>Eukaryota</taxon>
        <taxon>Fungi</taxon>
        <taxon>Dikarya</taxon>
        <taxon>Ascomycota</taxon>
        <taxon>Pezizomycotina</taxon>
        <taxon>Eurotiomycetes</taxon>
        <taxon>Eurotiomycetidae</taxon>
        <taxon>Eurotiales</taxon>
        <taxon>Aspergillaceae</taxon>
        <taxon>Aspergillus</taxon>
        <taxon>Aspergillus subgen. Circumdati</taxon>
    </lineage>
</organism>
<comment type="subcellular location">
    <subcellularLocation>
        <location evidence="1">Cytoplasm</location>
    </subcellularLocation>
</comment>
<dbReference type="GO" id="GO:0031417">
    <property type="term" value="C:NatC complex"/>
    <property type="evidence" value="ECO:0007669"/>
    <property type="project" value="InterPro"/>
</dbReference>
<evidence type="ECO:0000256" key="3">
    <source>
        <dbReference type="ARBA" id="ARBA00022490"/>
    </source>
</evidence>
<accession>A0A2G7FIW8</accession>
<gene>
    <name evidence="6" type="ORF">AARAC_003280</name>
</gene>
<evidence type="ECO:0000259" key="5">
    <source>
        <dbReference type="Pfam" id="PF25789"/>
    </source>
</evidence>
<sequence>MLPSNEGRTPMMRVISQSVVPRDITDEFTNAASRLRTGQLVKDEYFTLFEAVGALELIYVIIADMDSKMDSGYLGPGQTDVQALEDDYDTTRELAPEQVIGIMDELLCHEMAWHMGHPLSQTLFTSLYLDKLLWPIPKTIEEAQFCRPGSPRNKEEPGMVHCVLRAYCLALIKCCDFVHARVINEYFYEEEDFVTQLYNRSLLSQFDHEYFRNLLDRAISWVDEQGDSVDGKLKEAIKCRLVFRRDFLLSLDQDLDIMQSRSASHFSSCLSQLDPITESVSLGRPVPEAFSWKIQRKLASTVPPRPMVKISFEDALAHLKRLCQDAIDLLEVLDYSGPHNLKVAVWTLLSRKPQPSVYIRSLVQSMIMSNVMVLGAVPVKKFLYDELAEIVLPSSTLLQANTDETEMPTDPRFQIANHMDAFVKRFAQPFVDIFRSACLNRCRIRRTVCHTIVDWDNLQMEAEDLDEQLRTLNNEPPLMLQNGDATYSYPLSSWAYHQKLNQFRLIIQLGFELSIYSPEELPGMYWYLSHICSTHLGHIDRIRTFTVAAAKRNLTALAGKKRDAVERHAALQNTLRLLERITTQIVAVDAFAISLHALYVLLARHEVLPTAAAAQAYSSERLRYELRMKPFIPITLPELVPFDEYRQEAILEGDSDEAVLERATKAITEARKAWEATLANGAFIRDPQGQTNQTLAIEEDWKKDVKNTMRACIGASIAIETVKKALAARRASTHAVNLQVSIPEMGSKARWHDWWVVPQVSPTPSGSQT</sequence>
<dbReference type="EMBL" id="NEXV01000609">
    <property type="protein sequence ID" value="PIG80580.1"/>
    <property type="molecule type" value="Genomic_DNA"/>
</dbReference>
<reference evidence="6 7" key="1">
    <citation type="submission" date="2017-05" db="EMBL/GenBank/DDBJ databases">
        <title>Genome sequence for an aflatoxigenic pathogen of Argentinian peanut, Aspergillus arachidicola.</title>
        <authorList>
            <person name="Moore G."/>
            <person name="Beltz S.B."/>
            <person name="Mack B.M."/>
        </authorList>
    </citation>
    <scope>NUCLEOTIDE SEQUENCE [LARGE SCALE GENOMIC DNA]</scope>
    <source>
        <strain evidence="6 7">CBS 117610</strain>
    </source>
</reference>
<dbReference type="PANTHER" id="PTHR21373">
    <property type="entry name" value="GLUCOSE REPRESSIBLE PROTEIN MAK10"/>
    <property type="match status" value="1"/>
</dbReference>
<dbReference type="Pfam" id="PF04112">
    <property type="entry name" value="Mak10"/>
    <property type="match status" value="1"/>
</dbReference>
<evidence type="ECO:0000259" key="4">
    <source>
        <dbReference type="Pfam" id="PF04112"/>
    </source>
</evidence>
<dbReference type="InterPro" id="IPR057982">
    <property type="entry name" value="TPR_NAA35"/>
</dbReference>
<keyword evidence="3" id="KW-0963">Cytoplasm</keyword>
<feature type="domain" description="NAA35-like TPR repeats" evidence="5">
    <location>
        <begin position="352"/>
        <end position="738"/>
    </location>
</feature>
<evidence type="ECO:0000313" key="6">
    <source>
        <dbReference type="EMBL" id="PIG80580.1"/>
    </source>
</evidence>
<evidence type="ECO:0000256" key="2">
    <source>
        <dbReference type="ARBA" id="ARBA00006289"/>
    </source>
</evidence>
<dbReference type="InterPro" id="IPR007244">
    <property type="entry name" value="Naa35_N"/>
</dbReference>
<evidence type="ECO:0000256" key="1">
    <source>
        <dbReference type="ARBA" id="ARBA00004496"/>
    </source>
</evidence>
<comment type="caution">
    <text evidence="6">The sequence shown here is derived from an EMBL/GenBank/DDBJ whole genome shotgun (WGS) entry which is preliminary data.</text>
</comment>
<dbReference type="PANTHER" id="PTHR21373:SF0">
    <property type="entry name" value="N-ALPHA-ACETYLTRANSFERASE 35, NATC AUXILIARY SUBUNIT"/>
    <property type="match status" value="1"/>
</dbReference>
<keyword evidence="7" id="KW-1185">Reference proteome</keyword>
<proteinExistence type="inferred from homology"/>
<comment type="similarity">
    <text evidence="2">Belongs to the MAK10 family.</text>
</comment>
<dbReference type="Proteomes" id="UP000231358">
    <property type="component" value="Unassembled WGS sequence"/>
</dbReference>
<dbReference type="InterPro" id="IPR057983">
    <property type="entry name" value="NAA35-like_N"/>
</dbReference>
<name>A0A2G7FIW8_9EURO</name>
<evidence type="ECO:0000313" key="7">
    <source>
        <dbReference type="Proteomes" id="UP000231358"/>
    </source>
</evidence>
<dbReference type="AlphaFoldDB" id="A0A2G7FIW8"/>
<dbReference type="STRING" id="656916.A0A2G7FIW8"/>
<dbReference type="GO" id="GO:0016740">
    <property type="term" value="F:transferase activity"/>
    <property type="evidence" value="ECO:0007669"/>
    <property type="project" value="UniProtKB-KW"/>
</dbReference>
<feature type="domain" description="NAA35-like N-terminal" evidence="4">
    <location>
        <begin position="38"/>
        <end position="211"/>
    </location>
</feature>
<protein>
    <submittedName>
        <fullName evidence="6">Amino-acid N-acetyltransferase subunit Mak10</fullName>
    </submittedName>
</protein>
<dbReference type="Pfam" id="PF25789">
    <property type="entry name" value="TPR_NAA35"/>
    <property type="match status" value="1"/>
</dbReference>